<dbReference type="EnsemblMetazoa" id="ACUA026309-RA">
    <property type="protein sequence ID" value="ACUA026309-PA"/>
    <property type="gene ID" value="ACUA026309"/>
</dbReference>
<evidence type="ECO:0000256" key="1">
    <source>
        <dbReference type="SAM" id="SignalP"/>
    </source>
</evidence>
<feature type="signal peptide" evidence="1">
    <location>
        <begin position="1"/>
        <end position="21"/>
    </location>
</feature>
<proteinExistence type="predicted"/>
<dbReference type="Proteomes" id="UP000075883">
    <property type="component" value="Unassembled WGS sequence"/>
</dbReference>
<reference evidence="3" key="1">
    <citation type="submission" date="2013-09" db="EMBL/GenBank/DDBJ databases">
        <title>The Genome Sequence of Anopheles culicifacies species A.</title>
        <authorList>
            <consortium name="The Broad Institute Genomics Platform"/>
            <person name="Neafsey D.E."/>
            <person name="Besansky N."/>
            <person name="Howell P."/>
            <person name="Walton C."/>
            <person name="Young S.K."/>
            <person name="Zeng Q."/>
            <person name="Gargeya S."/>
            <person name="Fitzgerald M."/>
            <person name="Haas B."/>
            <person name="Abouelleil A."/>
            <person name="Allen A.W."/>
            <person name="Alvarado L."/>
            <person name="Arachchi H.M."/>
            <person name="Berlin A.M."/>
            <person name="Chapman S.B."/>
            <person name="Gainer-Dewar J."/>
            <person name="Goldberg J."/>
            <person name="Griggs A."/>
            <person name="Gujja S."/>
            <person name="Hansen M."/>
            <person name="Howarth C."/>
            <person name="Imamovic A."/>
            <person name="Ireland A."/>
            <person name="Larimer J."/>
            <person name="McCowan C."/>
            <person name="Murphy C."/>
            <person name="Pearson M."/>
            <person name="Poon T.W."/>
            <person name="Priest M."/>
            <person name="Roberts A."/>
            <person name="Saif S."/>
            <person name="Shea T."/>
            <person name="Sisk P."/>
            <person name="Sykes S."/>
            <person name="Wortman J."/>
            <person name="Nusbaum C."/>
            <person name="Birren B."/>
        </authorList>
    </citation>
    <scope>NUCLEOTIDE SEQUENCE [LARGE SCALE GENOMIC DNA]</scope>
    <source>
        <strain evidence="3">A-37</strain>
    </source>
</reference>
<evidence type="ECO:0000313" key="2">
    <source>
        <dbReference type="EnsemblMetazoa" id="ACUA026309-PA"/>
    </source>
</evidence>
<name>A0A182MU61_9DIPT</name>
<reference evidence="2" key="2">
    <citation type="submission" date="2020-05" db="UniProtKB">
        <authorList>
            <consortium name="EnsemblMetazoa"/>
        </authorList>
    </citation>
    <scope>IDENTIFICATION</scope>
    <source>
        <strain evidence="2">A-37</strain>
    </source>
</reference>
<keyword evidence="3" id="KW-1185">Reference proteome</keyword>
<keyword evidence="1" id="KW-0732">Signal</keyword>
<feature type="chain" id="PRO_5008128826" evidence="1">
    <location>
        <begin position="22"/>
        <end position="200"/>
    </location>
</feature>
<dbReference type="AlphaFoldDB" id="A0A182MU61"/>
<dbReference type="EMBL" id="AXCM01015360">
    <property type="status" value="NOT_ANNOTATED_CDS"/>
    <property type="molecule type" value="Genomic_DNA"/>
</dbReference>
<protein>
    <submittedName>
        <fullName evidence="2">Uncharacterized protein</fullName>
    </submittedName>
</protein>
<accession>A0A182MU61</accession>
<evidence type="ECO:0000313" key="3">
    <source>
        <dbReference type="Proteomes" id="UP000075883"/>
    </source>
</evidence>
<organism evidence="2 3">
    <name type="scientific">Anopheles culicifacies</name>
    <dbReference type="NCBI Taxonomy" id="139723"/>
    <lineage>
        <taxon>Eukaryota</taxon>
        <taxon>Metazoa</taxon>
        <taxon>Ecdysozoa</taxon>
        <taxon>Arthropoda</taxon>
        <taxon>Hexapoda</taxon>
        <taxon>Insecta</taxon>
        <taxon>Pterygota</taxon>
        <taxon>Neoptera</taxon>
        <taxon>Endopterygota</taxon>
        <taxon>Diptera</taxon>
        <taxon>Nematocera</taxon>
        <taxon>Culicoidea</taxon>
        <taxon>Culicidae</taxon>
        <taxon>Anophelinae</taxon>
        <taxon>Anopheles</taxon>
        <taxon>culicifacies species complex</taxon>
    </lineage>
</organism>
<dbReference type="VEuPathDB" id="VectorBase:ACUA026309"/>
<sequence>MSKFLAGGLLFLVVVGSFVSGSFGPAGQFSEISSPGYGPGAGQLPVFPAEQFPLVSSYLRGAVSPALVPQTPGPATRTLHNAYVFGSLPLDLSEEMQQRVKELQTTIQQGFDTCKEMLTTAGCYWQYVRCNALQLRTAVTAALALQQLLRDSQLMYGEQSNVQAEGNAFVFGWCGVDLMAVQVKGESSYPYRDRRKSVGI</sequence>
<dbReference type="STRING" id="139723.A0A182MU61"/>